<evidence type="ECO:0000259" key="6">
    <source>
        <dbReference type="Pfam" id="PF16123"/>
    </source>
</evidence>
<dbReference type="Gene3D" id="3.60.15.10">
    <property type="entry name" value="Ribonuclease Z/Hydroxyacylglutathione hydrolase-like"/>
    <property type="match status" value="1"/>
</dbReference>
<dbReference type="CDD" id="cd07723">
    <property type="entry name" value="hydroxyacylglutathione_hydrolase_MBL-fold"/>
    <property type="match status" value="1"/>
</dbReference>
<comment type="caution">
    <text evidence="7">The sequence shown here is derived from an EMBL/GenBank/DDBJ whole genome shotgun (WGS) entry which is preliminary data.</text>
</comment>
<keyword evidence="3 7" id="KW-0378">Hydrolase</keyword>
<name>A0ABR1IVS5_9AGAR</name>
<keyword evidence="2" id="KW-0479">Metal-binding</keyword>
<dbReference type="SUPFAM" id="SSF56281">
    <property type="entry name" value="Metallo-hydrolase/oxidoreductase"/>
    <property type="match status" value="1"/>
</dbReference>
<dbReference type="EMBL" id="JBANRG010000069">
    <property type="protein sequence ID" value="KAK7440200.1"/>
    <property type="molecule type" value="Genomic_DNA"/>
</dbReference>
<feature type="domain" description="Hydroxyacylglutathione hydrolase C-terminal" evidence="6">
    <location>
        <begin position="101"/>
        <end position="182"/>
    </location>
</feature>
<protein>
    <recommendedName>
        <fullName evidence="1">hydroxyacylglutathione hydrolase</fullName>
        <ecNumber evidence="1">3.1.2.6</ecNumber>
    </recommendedName>
    <alternativeName>
        <fullName evidence="5">Glyoxalase II</fullName>
    </alternativeName>
</protein>
<evidence type="ECO:0000256" key="4">
    <source>
        <dbReference type="ARBA" id="ARBA00022833"/>
    </source>
</evidence>
<dbReference type="PANTHER" id="PTHR11935:SF94">
    <property type="entry name" value="TENZING NORGAY, ISOFORM C"/>
    <property type="match status" value="1"/>
</dbReference>
<evidence type="ECO:0000256" key="1">
    <source>
        <dbReference type="ARBA" id="ARBA00011917"/>
    </source>
</evidence>
<reference evidence="7 8" key="1">
    <citation type="submission" date="2024-01" db="EMBL/GenBank/DDBJ databases">
        <title>A draft genome for the cacao thread blight pathogen Marasmiellus scandens.</title>
        <authorList>
            <person name="Baruah I.K."/>
            <person name="Leung J."/>
            <person name="Bukari Y."/>
            <person name="Amoako-Attah I."/>
            <person name="Meinhardt L.W."/>
            <person name="Bailey B.A."/>
            <person name="Cohen S.P."/>
        </authorList>
    </citation>
    <scope>NUCLEOTIDE SEQUENCE [LARGE SCALE GENOMIC DNA]</scope>
    <source>
        <strain evidence="7 8">GH-19</strain>
    </source>
</reference>
<evidence type="ECO:0000256" key="5">
    <source>
        <dbReference type="ARBA" id="ARBA00031044"/>
    </source>
</evidence>
<dbReference type="InterPro" id="IPR032282">
    <property type="entry name" value="HAGH_C"/>
</dbReference>
<accession>A0ABR1IVS5</accession>
<dbReference type="Proteomes" id="UP001498398">
    <property type="component" value="Unassembled WGS sequence"/>
</dbReference>
<evidence type="ECO:0000313" key="7">
    <source>
        <dbReference type="EMBL" id="KAK7440200.1"/>
    </source>
</evidence>
<sequence>MYGGSHQSPELTQIVKDKDEFSLGNNIAVKCLATPCHTQDSICYHVTDKTKQDDAGGVFTGDTLFIGGCGRFFEGNAEEMDAALSYLGTLPDKTIVYNGHEYTTGNVAFAKTIEPDSPAIAKLEILAKTNQVTTGLTTIGEEKEWNVFMRLDNPTVRKATGVAADEPKSKVMAALREGKNNFRGNL</sequence>
<dbReference type="Pfam" id="PF16123">
    <property type="entry name" value="HAGH_C"/>
    <property type="match status" value="1"/>
</dbReference>
<dbReference type="EC" id="3.1.2.6" evidence="1"/>
<evidence type="ECO:0000256" key="3">
    <source>
        <dbReference type="ARBA" id="ARBA00022801"/>
    </source>
</evidence>
<keyword evidence="8" id="KW-1185">Reference proteome</keyword>
<evidence type="ECO:0000256" key="2">
    <source>
        <dbReference type="ARBA" id="ARBA00022723"/>
    </source>
</evidence>
<keyword evidence="4" id="KW-0862">Zinc</keyword>
<dbReference type="InterPro" id="IPR035680">
    <property type="entry name" value="Clx_II_MBL"/>
</dbReference>
<organism evidence="7 8">
    <name type="scientific">Marasmiellus scandens</name>
    <dbReference type="NCBI Taxonomy" id="2682957"/>
    <lineage>
        <taxon>Eukaryota</taxon>
        <taxon>Fungi</taxon>
        <taxon>Dikarya</taxon>
        <taxon>Basidiomycota</taxon>
        <taxon>Agaricomycotina</taxon>
        <taxon>Agaricomycetes</taxon>
        <taxon>Agaricomycetidae</taxon>
        <taxon>Agaricales</taxon>
        <taxon>Marasmiineae</taxon>
        <taxon>Omphalotaceae</taxon>
        <taxon>Marasmiellus</taxon>
    </lineage>
</organism>
<gene>
    <name evidence="7" type="primary">GLO2</name>
    <name evidence="7" type="ORF">VKT23_017142</name>
</gene>
<dbReference type="InterPro" id="IPR036866">
    <property type="entry name" value="RibonucZ/Hydroxyglut_hydro"/>
</dbReference>
<dbReference type="PANTHER" id="PTHR11935">
    <property type="entry name" value="BETA LACTAMASE DOMAIN"/>
    <property type="match status" value="1"/>
</dbReference>
<dbReference type="GO" id="GO:0004416">
    <property type="term" value="F:hydroxyacylglutathione hydrolase activity"/>
    <property type="evidence" value="ECO:0007669"/>
    <property type="project" value="UniProtKB-EC"/>
</dbReference>
<evidence type="ECO:0000313" key="8">
    <source>
        <dbReference type="Proteomes" id="UP001498398"/>
    </source>
</evidence>
<proteinExistence type="predicted"/>